<accession>A0ABY1GRE5</accession>
<dbReference type="EMBL" id="FPAZ01000009">
    <property type="protein sequence ID" value="SFT78315.1"/>
    <property type="molecule type" value="Genomic_DNA"/>
</dbReference>
<dbReference type="HAMAP" id="MF_02030">
    <property type="entry name" value="WecA_Gammaproteo"/>
    <property type="match status" value="1"/>
</dbReference>
<keyword evidence="8 12" id="KW-0448">Lipopolysaccharide biosynthesis</keyword>
<feature type="transmembrane region" description="Helical" evidence="12">
    <location>
        <begin position="317"/>
        <end position="341"/>
    </location>
</feature>
<protein>
    <recommendedName>
        <fullName evidence="12">Undecaprenyl-phosphate alpha-N-acetylglucosaminyl 1-phosphate transferase</fullName>
        <ecNumber evidence="12">2.7.8.33</ecNumber>
    </recommendedName>
    <alternativeName>
        <fullName evidence="12">UDP-GlcNAc:undecaprenyl-phosphate GlcNAc-1-phosphate transferase</fullName>
    </alternativeName>
    <alternativeName>
        <fullName evidence="12">Undecaprenyl-phosphate GlcNAc-1-phosphate transferase</fullName>
    </alternativeName>
</protein>
<dbReference type="Proteomes" id="UP000183805">
    <property type="component" value="Unassembled WGS sequence"/>
</dbReference>
<comment type="pathway">
    <text evidence="12">Bacterial outer membrane biogenesis; LPS O-antigen biosynthesis.</text>
</comment>
<evidence type="ECO:0000256" key="1">
    <source>
        <dbReference type="ARBA" id="ARBA00004651"/>
    </source>
</evidence>
<keyword evidence="10 12" id="KW-0472">Membrane</keyword>
<evidence type="ECO:0000313" key="14">
    <source>
        <dbReference type="Proteomes" id="UP000183805"/>
    </source>
</evidence>
<dbReference type="CDD" id="cd06853">
    <property type="entry name" value="GT_WecA_like"/>
    <property type="match status" value="1"/>
</dbReference>
<reference evidence="13 14" key="1">
    <citation type="submission" date="2016-10" db="EMBL/GenBank/DDBJ databases">
        <authorList>
            <person name="Varghese N."/>
            <person name="Submissions S."/>
        </authorList>
    </citation>
    <scope>NUCLEOTIDE SEQUENCE [LARGE SCALE GENOMIC DNA]</scope>
    <source>
        <strain evidence="13 14">CGMCC 1.8499</strain>
    </source>
</reference>
<keyword evidence="4 12" id="KW-0328">Glycosyltransferase</keyword>
<evidence type="ECO:0000256" key="3">
    <source>
        <dbReference type="ARBA" id="ARBA00022519"/>
    </source>
</evidence>
<organism evidence="13 14">
    <name type="scientific">Pseudoalteromonas lipolytica</name>
    <dbReference type="NCBI Taxonomy" id="570156"/>
    <lineage>
        <taxon>Bacteria</taxon>
        <taxon>Pseudomonadati</taxon>
        <taxon>Pseudomonadota</taxon>
        <taxon>Gammaproteobacteria</taxon>
        <taxon>Alteromonadales</taxon>
        <taxon>Pseudoalteromonadaceae</taxon>
        <taxon>Pseudoalteromonas</taxon>
    </lineage>
</organism>
<evidence type="ECO:0000256" key="5">
    <source>
        <dbReference type="ARBA" id="ARBA00022679"/>
    </source>
</evidence>
<feature type="transmembrane region" description="Helical" evidence="12">
    <location>
        <begin position="159"/>
        <end position="177"/>
    </location>
</feature>
<evidence type="ECO:0000256" key="10">
    <source>
        <dbReference type="ARBA" id="ARBA00023136"/>
    </source>
</evidence>
<feature type="transmembrane region" description="Helical" evidence="12">
    <location>
        <begin position="100"/>
        <end position="119"/>
    </location>
</feature>
<keyword evidence="2 12" id="KW-1003">Cell membrane</keyword>
<comment type="caution">
    <text evidence="13">The sequence shown here is derived from an EMBL/GenBank/DDBJ whole genome shotgun (WGS) entry which is preliminary data.</text>
</comment>
<keyword evidence="7 12" id="KW-0460">Magnesium</keyword>
<keyword evidence="14" id="KW-1185">Reference proteome</keyword>
<gene>
    <name evidence="12" type="primary">wecA</name>
    <name evidence="13" type="ORF">SAMN04487854_109194</name>
</gene>
<evidence type="ECO:0000256" key="9">
    <source>
        <dbReference type="ARBA" id="ARBA00022989"/>
    </source>
</evidence>
<dbReference type="PANTHER" id="PTHR22926:SF3">
    <property type="entry name" value="UNDECAPRENYL-PHOSPHATE ALPHA-N-ACETYLGLUCOSAMINYL 1-PHOSPHATE TRANSFERASE"/>
    <property type="match status" value="1"/>
</dbReference>
<comment type="subcellular location">
    <subcellularLocation>
        <location evidence="12">Cell inner membrane</location>
        <topology evidence="12">Multi-pass membrane protein</topology>
    </subcellularLocation>
    <subcellularLocation>
        <location evidence="1">Cell membrane</location>
        <topology evidence="1">Multi-pass membrane protein</topology>
    </subcellularLocation>
</comment>
<comment type="cofactor">
    <cofactor evidence="12">
        <name>Mn(2+)</name>
        <dbReference type="ChEBI" id="CHEBI:29035"/>
    </cofactor>
</comment>
<comment type="catalytic activity">
    <reaction evidence="12">
        <text>di-trans,octa-cis-undecaprenyl phosphate + UDP-N-acetyl-alpha-D-glucosamine = N-acetyl-alpha-D-glucosaminyl-di-trans,octa-cis-undecaprenyl diphosphate + UMP</text>
        <dbReference type="Rhea" id="RHEA:28090"/>
        <dbReference type="ChEBI" id="CHEBI:57705"/>
        <dbReference type="ChEBI" id="CHEBI:57865"/>
        <dbReference type="ChEBI" id="CHEBI:60392"/>
        <dbReference type="ChEBI" id="CHEBI:62959"/>
        <dbReference type="EC" id="2.7.8.33"/>
    </reaction>
</comment>
<sequence length="355" mass="39578">MSFDFLLFSFNAFLLTYALIWLAKPIAFKCGLVDQPNHRKLHEGSIPLVGGVCVFLGISISAVWLLPITVETFTYIVLAGLMVFVGVIDDYKDIPVKPRLIVQVGIALAMIFLLDYKLVSLGHLFSDTGVSLGNFSVVFTVIAVVGCINAFNMVDGIDGLVGLLSLIAFSALAILLYRANVDWYILCVFYVGAIVAYLMFNLSWPFKKYKKIFMGDAGSMLIGFTIIWLLCIGTQSETPALAPVTALWIIALPLIDMAAIMIRRVKKGDSPFKPDREHLHHIFMRAGASPKQTLLLIAMMSLGMTCLGIFLEHISETVSFIVFIATFLIYTYLLTHIWKVLTFMRRVKSKLKRAR</sequence>
<dbReference type="PANTHER" id="PTHR22926">
    <property type="entry name" value="PHOSPHO-N-ACETYLMURAMOYL-PENTAPEPTIDE-TRANSFERASE"/>
    <property type="match status" value="1"/>
</dbReference>
<dbReference type="GO" id="GO:0016740">
    <property type="term" value="F:transferase activity"/>
    <property type="evidence" value="ECO:0007669"/>
    <property type="project" value="UniProtKB-KW"/>
</dbReference>
<keyword evidence="11 12" id="KW-0464">Manganese</keyword>
<comment type="function">
    <text evidence="12">Catalyzes the transfer of the GlcNAc-1-phosphate moiety from UDP-GlcNAc onto the carrier lipid undecaprenyl phosphate (C55-P), yielding GlcNAc-pyrophosphoryl-undecaprenyl (GlcNAc-PP-C55).</text>
</comment>
<keyword evidence="6 12" id="KW-0812">Transmembrane</keyword>
<keyword evidence="9 12" id="KW-1133">Transmembrane helix</keyword>
<feature type="transmembrane region" description="Helical" evidence="12">
    <location>
        <begin position="44"/>
        <end position="66"/>
    </location>
</feature>
<comment type="similarity">
    <text evidence="12">Belongs to the glycosyltransferase 4 family. WecA subfamily.</text>
</comment>
<keyword evidence="3 12" id="KW-0997">Cell inner membrane</keyword>
<evidence type="ECO:0000256" key="11">
    <source>
        <dbReference type="ARBA" id="ARBA00023211"/>
    </source>
</evidence>
<feature type="transmembrane region" description="Helical" evidence="12">
    <location>
        <begin position="72"/>
        <end position="88"/>
    </location>
</feature>
<feature type="transmembrane region" description="Helical" evidence="12">
    <location>
        <begin position="293"/>
        <end position="311"/>
    </location>
</feature>
<feature type="transmembrane region" description="Helical" evidence="12">
    <location>
        <begin position="241"/>
        <end position="262"/>
    </location>
</feature>
<evidence type="ECO:0000313" key="13">
    <source>
        <dbReference type="EMBL" id="SFT78315.1"/>
    </source>
</evidence>
<evidence type="ECO:0000256" key="12">
    <source>
        <dbReference type="HAMAP-Rule" id="MF_02030"/>
    </source>
</evidence>
<dbReference type="RefSeq" id="WP_074989242.1">
    <property type="nucleotide sequence ID" value="NZ_FPAZ01000009.1"/>
</dbReference>
<proteinExistence type="inferred from homology"/>
<dbReference type="EC" id="2.7.8.33" evidence="12"/>
<feature type="transmembrane region" description="Helical" evidence="12">
    <location>
        <begin position="212"/>
        <end position="235"/>
    </location>
</feature>
<dbReference type="Pfam" id="PF00953">
    <property type="entry name" value="Glycos_transf_4"/>
    <property type="match status" value="1"/>
</dbReference>
<evidence type="ECO:0000256" key="6">
    <source>
        <dbReference type="ARBA" id="ARBA00022692"/>
    </source>
</evidence>
<comment type="cofactor">
    <cofactor evidence="12">
        <name>Mg(2+)</name>
        <dbReference type="ChEBI" id="CHEBI:18420"/>
    </cofactor>
</comment>
<dbReference type="InterPro" id="IPR000715">
    <property type="entry name" value="Glycosyl_transferase_4"/>
</dbReference>
<name>A0ABY1GRE5_9GAMM</name>
<feature type="transmembrane region" description="Helical" evidence="12">
    <location>
        <begin position="131"/>
        <end position="152"/>
    </location>
</feature>
<feature type="transmembrane region" description="Helical" evidence="12">
    <location>
        <begin position="183"/>
        <end position="200"/>
    </location>
</feature>
<evidence type="ECO:0000256" key="4">
    <source>
        <dbReference type="ARBA" id="ARBA00022676"/>
    </source>
</evidence>
<evidence type="ECO:0000256" key="8">
    <source>
        <dbReference type="ARBA" id="ARBA00022985"/>
    </source>
</evidence>
<dbReference type="NCBIfam" id="TIGR02380">
    <property type="entry name" value="ECA_wecA"/>
    <property type="match status" value="1"/>
</dbReference>
<keyword evidence="5 12" id="KW-0808">Transferase</keyword>
<dbReference type="InterPro" id="IPR012750">
    <property type="entry name" value="ECA_WecA-rel"/>
</dbReference>
<feature type="transmembrane region" description="Helical" evidence="12">
    <location>
        <begin position="6"/>
        <end position="23"/>
    </location>
</feature>
<evidence type="ECO:0000256" key="2">
    <source>
        <dbReference type="ARBA" id="ARBA00022475"/>
    </source>
</evidence>
<evidence type="ECO:0000256" key="7">
    <source>
        <dbReference type="ARBA" id="ARBA00022842"/>
    </source>
</evidence>